<dbReference type="Proteomes" id="UP000308196">
    <property type="component" value="Chromosome"/>
</dbReference>
<sequence>MHRIQLPNIKRLNPIFLIVLCLISYRSLSQEIDPDTSKTWTIKGENTFLINQSSFSNWAAGGVNSFSGNLTLNYDFNYKKGKWSWDNKALAAYGLTFQKESDWRKNDDRLVLNSLLGHQASTYWLYTFFLNFNTQFADGYDYTKEPKERISRFLAPAYLSFGPGLAYKRSDNLRFNLSPAAVRLVMVSDTLLSTRYGLDAGKKLRTEFGASFDAYYKVNLMENVSFENILKLYSNYLDKPQNVDIDYTANLFMKVNRFITVNAGVQLVYDDNTALPIIEDGKEVGRRNSALQVRQIVGAGFTYKF</sequence>
<dbReference type="AlphaFoldDB" id="A0A4V6KVS8"/>
<evidence type="ECO:0000313" key="3">
    <source>
        <dbReference type="Proteomes" id="UP000308196"/>
    </source>
</evidence>
<dbReference type="STRING" id="1123265.GCA_000686625_00329"/>
<name>A0A4V6KVS8_9SPHI</name>
<gene>
    <name evidence="1" type="ORF">ABTW24_07270</name>
    <name evidence="2" type="ORF">NCTC11429_04991</name>
</gene>
<dbReference type="RefSeq" id="WP_232048768.1">
    <property type="nucleotide sequence ID" value="NZ_CP158797.1"/>
</dbReference>
<evidence type="ECO:0000313" key="1">
    <source>
        <dbReference type="EMBL" id="MEZ0451391.1"/>
    </source>
</evidence>
<reference evidence="1 4" key="2">
    <citation type="submission" date="2024-06" db="EMBL/GenBank/DDBJ databases">
        <title>Soil Sphingobacterium thalpophilum.</title>
        <authorList>
            <person name="Yang J."/>
            <person name="Li J."/>
        </authorList>
    </citation>
    <scope>NUCLEOTIDE SEQUENCE [LARGE SCALE GENOMIC DNA]</scope>
    <source>
        <strain evidence="1 4">22g91tb</strain>
    </source>
</reference>
<dbReference type="EMBL" id="JBEOQB010000002">
    <property type="protein sequence ID" value="MEZ0451391.1"/>
    <property type="molecule type" value="Genomic_DNA"/>
</dbReference>
<dbReference type="Pfam" id="PF11276">
    <property type="entry name" value="DUF3078"/>
    <property type="match status" value="1"/>
</dbReference>
<dbReference type="EMBL" id="LR590484">
    <property type="protein sequence ID" value="VTR54098.1"/>
    <property type="molecule type" value="Genomic_DNA"/>
</dbReference>
<dbReference type="KEGG" id="stha:NCTC11429_04991"/>
<accession>A0A4V6KVS8</accession>
<proteinExistence type="predicted"/>
<keyword evidence="4" id="KW-1185">Reference proteome</keyword>
<dbReference type="InterPro" id="IPR021428">
    <property type="entry name" value="DUF3078"/>
</dbReference>
<dbReference type="Proteomes" id="UP001566204">
    <property type="component" value="Unassembled WGS sequence"/>
</dbReference>
<protein>
    <submittedName>
        <fullName evidence="1">DUF3078 domain-containing protein</fullName>
    </submittedName>
    <submittedName>
        <fullName evidence="2">Protein of uncharacterized function (DUF3078)</fullName>
    </submittedName>
</protein>
<organism evidence="2 3">
    <name type="scientific">Sphingobacterium thalpophilum</name>
    <dbReference type="NCBI Taxonomy" id="259"/>
    <lineage>
        <taxon>Bacteria</taxon>
        <taxon>Pseudomonadati</taxon>
        <taxon>Bacteroidota</taxon>
        <taxon>Sphingobacteriia</taxon>
        <taxon>Sphingobacteriales</taxon>
        <taxon>Sphingobacteriaceae</taxon>
        <taxon>Sphingobacterium</taxon>
    </lineage>
</organism>
<dbReference type="GeneID" id="78465545"/>
<evidence type="ECO:0000313" key="4">
    <source>
        <dbReference type="Proteomes" id="UP001566204"/>
    </source>
</evidence>
<evidence type="ECO:0000313" key="2">
    <source>
        <dbReference type="EMBL" id="VTR54098.1"/>
    </source>
</evidence>
<reference evidence="2 3" key="1">
    <citation type="submission" date="2019-05" db="EMBL/GenBank/DDBJ databases">
        <authorList>
            <consortium name="Pathogen Informatics"/>
        </authorList>
    </citation>
    <scope>NUCLEOTIDE SEQUENCE [LARGE SCALE GENOMIC DNA]</scope>
    <source>
        <strain evidence="2 3">NCTC11429</strain>
    </source>
</reference>